<evidence type="ECO:0000259" key="15">
    <source>
        <dbReference type="PROSITE" id="PS51762"/>
    </source>
</evidence>
<dbReference type="EMBL" id="ML978127">
    <property type="protein sequence ID" value="KAF2097914.1"/>
    <property type="molecule type" value="Genomic_DNA"/>
</dbReference>
<comment type="caution">
    <text evidence="16">The sequence shown here is derived from an EMBL/GenBank/DDBJ whole genome shotgun (WGS) entry which is preliminary data.</text>
</comment>
<keyword evidence="17" id="KW-1185">Reference proteome</keyword>
<comment type="catalytic activity">
    <reaction evidence="1">
        <text>Random endo-hydrolysis of N-acetyl-beta-D-glucosaminide (1-&gt;4)-beta-linkages in chitin and chitodextrins.</text>
        <dbReference type="EC" id="3.2.1.14"/>
    </reaction>
</comment>
<keyword evidence="13" id="KW-1133">Transmembrane helix</keyword>
<evidence type="ECO:0000256" key="14">
    <source>
        <dbReference type="SAM" id="SignalP"/>
    </source>
</evidence>
<dbReference type="OrthoDB" id="4781at2759"/>
<organism evidence="16 17">
    <name type="scientific">Rhizodiscina lignyota</name>
    <dbReference type="NCBI Taxonomy" id="1504668"/>
    <lineage>
        <taxon>Eukaryota</taxon>
        <taxon>Fungi</taxon>
        <taxon>Dikarya</taxon>
        <taxon>Ascomycota</taxon>
        <taxon>Pezizomycotina</taxon>
        <taxon>Dothideomycetes</taxon>
        <taxon>Pleosporomycetidae</taxon>
        <taxon>Aulographales</taxon>
        <taxon>Rhizodiscinaceae</taxon>
        <taxon>Rhizodiscina</taxon>
    </lineage>
</organism>
<comment type="similarity">
    <text evidence="12">Belongs to the glycosyl hydrolase 16 family. CRH1 subfamily.</text>
</comment>
<reference evidence="16" key="1">
    <citation type="journal article" date="2020" name="Stud. Mycol.">
        <title>101 Dothideomycetes genomes: a test case for predicting lifestyles and emergence of pathogens.</title>
        <authorList>
            <person name="Haridas S."/>
            <person name="Albert R."/>
            <person name="Binder M."/>
            <person name="Bloem J."/>
            <person name="Labutti K."/>
            <person name="Salamov A."/>
            <person name="Andreopoulos B."/>
            <person name="Baker S."/>
            <person name="Barry K."/>
            <person name="Bills G."/>
            <person name="Bluhm B."/>
            <person name="Cannon C."/>
            <person name="Castanera R."/>
            <person name="Culley D."/>
            <person name="Daum C."/>
            <person name="Ezra D."/>
            <person name="Gonzalez J."/>
            <person name="Henrissat B."/>
            <person name="Kuo A."/>
            <person name="Liang C."/>
            <person name="Lipzen A."/>
            <person name="Lutzoni F."/>
            <person name="Magnuson J."/>
            <person name="Mondo S."/>
            <person name="Nolan M."/>
            <person name="Ohm R."/>
            <person name="Pangilinan J."/>
            <person name="Park H.-J."/>
            <person name="Ramirez L."/>
            <person name="Alfaro M."/>
            <person name="Sun H."/>
            <person name="Tritt A."/>
            <person name="Yoshinaga Y."/>
            <person name="Zwiers L.-H."/>
            <person name="Turgeon B."/>
            <person name="Goodwin S."/>
            <person name="Spatafora J."/>
            <person name="Crous P."/>
            <person name="Grigoriev I."/>
        </authorList>
    </citation>
    <scope>NUCLEOTIDE SEQUENCE</scope>
    <source>
        <strain evidence="16">CBS 133067</strain>
    </source>
</reference>
<sequence length="398" mass="43595">MALLDILLVLLSFTSTALAQTWTDCQPLNKTCPPDTALGTNATFNFTQNTAAAAVWNTTAGPIQYTDQGCVFEIQDDDMSPTIQSKFYIFFGRVETIMQAAEGQGIVSSVVLQSDDLDEIDWEFVGSNSSSVQSNFYGKGNTTTYGRAVYHDLDSPQNHFYNYTTVWTAEKLEWHINGKLARTLPYDDPLALGGRNYPQTPMTVRMGAWPAGKKGGNKYTIQWAGGNTDFSKGQSYKMIVQSLKVQDYSSGKEYTYSDTSGDWQSIKVASGNSSIAENIWKPHGVKGHWDALPKAAQIAIVCAAIGVGVVLLAILTFCCIKQRRAGRRERAIADAEFEKGAAELMDYRRKMSEGGFASGGYGGSTNYMSPTSDRAPEVPKLPQVSIMDTGRPMKSGWL</sequence>
<evidence type="ECO:0000256" key="8">
    <source>
        <dbReference type="ARBA" id="ARBA00023136"/>
    </source>
</evidence>
<dbReference type="GO" id="GO:0016757">
    <property type="term" value="F:glycosyltransferase activity"/>
    <property type="evidence" value="ECO:0007669"/>
    <property type="project" value="UniProtKB-KW"/>
</dbReference>
<evidence type="ECO:0000256" key="3">
    <source>
        <dbReference type="ARBA" id="ARBA00012729"/>
    </source>
</evidence>
<gene>
    <name evidence="16" type="ORF">NA57DRAFT_39916</name>
</gene>
<dbReference type="AlphaFoldDB" id="A0A9P4M9L8"/>
<dbReference type="GO" id="GO:0008843">
    <property type="term" value="F:endochitinase activity"/>
    <property type="evidence" value="ECO:0007669"/>
    <property type="project" value="UniProtKB-EC"/>
</dbReference>
<proteinExistence type="inferred from homology"/>
<dbReference type="GO" id="GO:0031505">
    <property type="term" value="P:fungal-type cell wall organization"/>
    <property type="evidence" value="ECO:0007669"/>
    <property type="project" value="TreeGrafter"/>
</dbReference>
<keyword evidence="10" id="KW-0326">Glycosidase</keyword>
<evidence type="ECO:0000256" key="2">
    <source>
        <dbReference type="ARBA" id="ARBA00004370"/>
    </source>
</evidence>
<evidence type="ECO:0000256" key="6">
    <source>
        <dbReference type="ARBA" id="ARBA00022729"/>
    </source>
</evidence>
<dbReference type="Pfam" id="PF00722">
    <property type="entry name" value="Glyco_hydro_16"/>
    <property type="match status" value="1"/>
</dbReference>
<dbReference type="GO" id="GO:0005975">
    <property type="term" value="P:carbohydrate metabolic process"/>
    <property type="evidence" value="ECO:0007669"/>
    <property type="project" value="InterPro"/>
</dbReference>
<keyword evidence="6 14" id="KW-0732">Signal</keyword>
<evidence type="ECO:0000256" key="1">
    <source>
        <dbReference type="ARBA" id="ARBA00000822"/>
    </source>
</evidence>
<feature type="domain" description="GH16" evidence="15">
    <location>
        <begin position="26"/>
        <end position="232"/>
    </location>
</feature>
<dbReference type="CDD" id="cd02183">
    <property type="entry name" value="GH16_fungal_CRH1_transglycosylase"/>
    <property type="match status" value="1"/>
</dbReference>
<name>A0A9P4M9L8_9PEZI</name>
<evidence type="ECO:0000256" key="7">
    <source>
        <dbReference type="ARBA" id="ARBA00022801"/>
    </source>
</evidence>
<keyword evidence="5" id="KW-0808">Transferase</keyword>
<evidence type="ECO:0000256" key="13">
    <source>
        <dbReference type="SAM" id="Phobius"/>
    </source>
</evidence>
<evidence type="ECO:0000256" key="10">
    <source>
        <dbReference type="ARBA" id="ARBA00023295"/>
    </source>
</evidence>
<keyword evidence="8 13" id="KW-0472">Membrane</keyword>
<dbReference type="Proteomes" id="UP000799772">
    <property type="component" value="Unassembled WGS sequence"/>
</dbReference>
<dbReference type="InterPro" id="IPR050546">
    <property type="entry name" value="Glycosyl_Hydrlase_16"/>
</dbReference>
<dbReference type="EC" id="3.2.1.14" evidence="3"/>
<dbReference type="GO" id="GO:0009277">
    <property type="term" value="C:fungal-type cell wall"/>
    <property type="evidence" value="ECO:0007669"/>
    <property type="project" value="TreeGrafter"/>
</dbReference>
<dbReference type="InterPro" id="IPR000757">
    <property type="entry name" value="Beta-glucanase-like"/>
</dbReference>
<dbReference type="InterPro" id="IPR013320">
    <property type="entry name" value="ConA-like_dom_sf"/>
</dbReference>
<evidence type="ECO:0000256" key="5">
    <source>
        <dbReference type="ARBA" id="ARBA00022679"/>
    </source>
</evidence>
<dbReference type="SUPFAM" id="SSF49899">
    <property type="entry name" value="Concanavalin A-like lectins/glucanases"/>
    <property type="match status" value="1"/>
</dbReference>
<evidence type="ECO:0000313" key="17">
    <source>
        <dbReference type="Proteomes" id="UP000799772"/>
    </source>
</evidence>
<protein>
    <recommendedName>
        <fullName evidence="3">chitinase</fullName>
        <ecNumber evidence="3">3.2.1.14</ecNumber>
    </recommendedName>
</protein>
<keyword evidence="11" id="KW-0961">Cell wall biogenesis/degradation</keyword>
<dbReference type="PANTHER" id="PTHR10963">
    <property type="entry name" value="GLYCOSYL HYDROLASE-RELATED"/>
    <property type="match status" value="1"/>
</dbReference>
<accession>A0A9P4M9L8</accession>
<dbReference type="PANTHER" id="PTHR10963:SF27">
    <property type="entry name" value="GLYCOSIDASE-RELATED"/>
    <property type="match status" value="1"/>
</dbReference>
<evidence type="ECO:0000256" key="4">
    <source>
        <dbReference type="ARBA" id="ARBA00022676"/>
    </source>
</evidence>
<keyword evidence="9" id="KW-0325">Glycoprotein</keyword>
<comment type="subcellular location">
    <subcellularLocation>
        <location evidence="2">Membrane</location>
    </subcellularLocation>
</comment>
<keyword evidence="4" id="KW-0328">Glycosyltransferase</keyword>
<evidence type="ECO:0000313" key="16">
    <source>
        <dbReference type="EMBL" id="KAF2097914.1"/>
    </source>
</evidence>
<keyword evidence="13" id="KW-0812">Transmembrane</keyword>
<dbReference type="Gene3D" id="2.60.120.200">
    <property type="match status" value="1"/>
</dbReference>
<evidence type="ECO:0000256" key="12">
    <source>
        <dbReference type="ARBA" id="ARBA00038074"/>
    </source>
</evidence>
<dbReference type="GO" id="GO:0016020">
    <property type="term" value="C:membrane"/>
    <property type="evidence" value="ECO:0007669"/>
    <property type="project" value="UniProtKB-SubCell"/>
</dbReference>
<evidence type="ECO:0000256" key="9">
    <source>
        <dbReference type="ARBA" id="ARBA00023180"/>
    </source>
</evidence>
<evidence type="ECO:0000256" key="11">
    <source>
        <dbReference type="ARBA" id="ARBA00023316"/>
    </source>
</evidence>
<feature type="chain" id="PRO_5040419242" description="chitinase" evidence="14">
    <location>
        <begin position="20"/>
        <end position="398"/>
    </location>
</feature>
<keyword evidence="7" id="KW-0378">Hydrolase</keyword>
<feature type="transmembrane region" description="Helical" evidence="13">
    <location>
        <begin position="298"/>
        <end position="320"/>
    </location>
</feature>
<feature type="signal peptide" evidence="14">
    <location>
        <begin position="1"/>
        <end position="19"/>
    </location>
</feature>
<dbReference type="PROSITE" id="PS51762">
    <property type="entry name" value="GH16_2"/>
    <property type="match status" value="1"/>
</dbReference>